<evidence type="ECO:0000313" key="1">
    <source>
        <dbReference type="EMBL" id="KKN01149.1"/>
    </source>
</evidence>
<comment type="caution">
    <text evidence="1">The sequence shown here is derived from an EMBL/GenBank/DDBJ whole genome shotgun (WGS) entry which is preliminary data.</text>
</comment>
<evidence type="ECO:0008006" key="2">
    <source>
        <dbReference type="Google" id="ProtNLM"/>
    </source>
</evidence>
<dbReference type="EMBL" id="LAZR01005292">
    <property type="protein sequence ID" value="KKN01149.1"/>
    <property type="molecule type" value="Genomic_DNA"/>
</dbReference>
<gene>
    <name evidence="1" type="ORF">LCGC14_1130570</name>
</gene>
<name>A0A0F9M619_9ZZZZ</name>
<reference evidence="1" key="1">
    <citation type="journal article" date="2015" name="Nature">
        <title>Complex archaea that bridge the gap between prokaryotes and eukaryotes.</title>
        <authorList>
            <person name="Spang A."/>
            <person name="Saw J.H."/>
            <person name="Jorgensen S.L."/>
            <person name="Zaremba-Niedzwiedzka K."/>
            <person name="Martijn J."/>
            <person name="Lind A.E."/>
            <person name="van Eijk R."/>
            <person name="Schleper C."/>
            <person name="Guy L."/>
            <person name="Ettema T.J."/>
        </authorList>
    </citation>
    <scope>NUCLEOTIDE SEQUENCE</scope>
</reference>
<dbReference type="Pfam" id="PF09956">
    <property type="entry name" value="Phage_cement_2"/>
    <property type="match status" value="1"/>
</dbReference>
<dbReference type="AlphaFoldDB" id="A0A0F9M619"/>
<organism evidence="1">
    <name type="scientific">marine sediment metagenome</name>
    <dbReference type="NCBI Taxonomy" id="412755"/>
    <lineage>
        <taxon>unclassified sequences</taxon>
        <taxon>metagenomes</taxon>
        <taxon>ecological metagenomes</taxon>
    </lineage>
</organism>
<sequence>MADEHELVVETHLPINFTKATGGAMEQGAILKLTDPMTAIVGSADGDPCAGVVHTEVTAAEASASVSLYRGGIFRATAGVAGVTVGEAIQMDASTSPVNRLVDADVNSEQIVGTCLQTAASGARFLYELMPRSVDLA</sequence>
<proteinExistence type="predicted"/>
<dbReference type="InterPro" id="IPR011231">
    <property type="entry name" value="Phage_VT1-Sakai_H0018"/>
</dbReference>
<accession>A0A0F9M619</accession>
<protein>
    <recommendedName>
        <fullName evidence="2">DUF2190 domain-containing protein</fullName>
    </recommendedName>
</protein>